<sequence>MVPTDPGLGSPAMSDRLIVKGAR</sequence>
<dbReference type="AlphaFoldDB" id="A0A381X984"/>
<gene>
    <name evidence="2" type="ORF">METZ01_LOCUS113647</name>
</gene>
<proteinExistence type="predicted"/>
<feature type="region of interest" description="Disordered" evidence="1">
    <location>
        <begin position="1"/>
        <end position="23"/>
    </location>
</feature>
<organism evidence="2">
    <name type="scientific">marine metagenome</name>
    <dbReference type="NCBI Taxonomy" id="408172"/>
    <lineage>
        <taxon>unclassified sequences</taxon>
        <taxon>metagenomes</taxon>
        <taxon>ecological metagenomes</taxon>
    </lineage>
</organism>
<accession>A0A381X984</accession>
<feature type="non-terminal residue" evidence="2">
    <location>
        <position position="23"/>
    </location>
</feature>
<dbReference type="EMBL" id="UINC01014207">
    <property type="protein sequence ID" value="SVA60793.1"/>
    <property type="molecule type" value="Genomic_DNA"/>
</dbReference>
<reference evidence="2" key="1">
    <citation type="submission" date="2018-05" db="EMBL/GenBank/DDBJ databases">
        <authorList>
            <person name="Lanie J.A."/>
            <person name="Ng W.-L."/>
            <person name="Kazmierczak K.M."/>
            <person name="Andrzejewski T.M."/>
            <person name="Davidsen T.M."/>
            <person name="Wayne K.J."/>
            <person name="Tettelin H."/>
            <person name="Glass J.I."/>
            <person name="Rusch D."/>
            <person name="Podicherti R."/>
            <person name="Tsui H.-C.T."/>
            <person name="Winkler M.E."/>
        </authorList>
    </citation>
    <scope>NUCLEOTIDE SEQUENCE</scope>
</reference>
<protein>
    <submittedName>
        <fullName evidence="2">Uncharacterized protein</fullName>
    </submittedName>
</protein>
<evidence type="ECO:0000256" key="1">
    <source>
        <dbReference type="SAM" id="MobiDB-lite"/>
    </source>
</evidence>
<name>A0A381X984_9ZZZZ</name>
<evidence type="ECO:0000313" key="2">
    <source>
        <dbReference type="EMBL" id="SVA60793.1"/>
    </source>
</evidence>